<keyword evidence="3" id="KW-1185">Reference proteome</keyword>
<keyword evidence="1" id="KW-1133">Transmembrane helix</keyword>
<organism evidence="2 3">
    <name type="scientific">Parasitella parasitica</name>
    <dbReference type="NCBI Taxonomy" id="35722"/>
    <lineage>
        <taxon>Eukaryota</taxon>
        <taxon>Fungi</taxon>
        <taxon>Fungi incertae sedis</taxon>
        <taxon>Mucoromycota</taxon>
        <taxon>Mucoromycotina</taxon>
        <taxon>Mucoromycetes</taxon>
        <taxon>Mucorales</taxon>
        <taxon>Mucorineae</taxon>
        <taxon>Mucoraceae</taxon>
        <taxon>Parasitella</taxon>
    </lineage>
</organism>
<feature type="transmembrane region" description="Helical" evidence="1">
    <location>
        <begin position="238"/>
        <end position="261"/>
    </location>
</feature>
<evidence type="ECO:0008006" key="4">
    <source>
        <dbReference type="Google" id="ProtNLM"/>
    </source>
</evidence>
<dbReference type="EMBL" id="LN728061">
    <property type="protein sequence ID" value="CEP12561.1"/>
    <property type="molecule type" value="Genomic_DNA"/>
</dbReference>
<evidence type="ECO:0000313" key="2">
    <source>
        <dbReference type="EMBL" id="CEP12561.1"/>
    </source>
</evidence>
<gene>
    <name evidence="2" type="primary">PARPA_06532.1 scaffold 22734</name>
</gene>
<feature type="transmembrane region" description="Helical" evidence="1">
    <location>
        <begin position="32"/>
        <end position="52"/>
    </location>
</feature>
<feature type="transmembrane region" description="Helical" evidence="1">
    <location>
        <begin position="163"/>
        <end position="182"/>
    </location>
</feature>
<dbReference type="AlphaFoldDB" id="A0A0B7N2P8"/>
<feature type="transmembrane region" description="Helical" evidence="1">
    <location>
        <begin position="203"/>
        <end position="226"/>
    </location>
</feature>
<feature type="transmembrane region" description="Helical" evidence="1">
    <location>
        <begin position="131"/>
        <end position="157"/>
    </location>
</feature>
<feature type="transmembrane region" description="Helical" evidence="1">
    <location>
        <begin position="6"/>
        <end position="25"/>
    </location>
</feature>
<name>A0A0B7N2P8_9FUNG</name>
<accession>A0A0B7N2P8</accession>
<evidence type="ECO:0000256" key="1">
    <source>
        <dbReference type="SAM" id="Phobius"/>
    </source>
</evidence>
<reference evidence="2 3" key="1">
    <citation type="submission" date="2014-09" db="EMBL/GenBank/DDBJ databases">
        <authorList>
            <person name="Ellenberger Sabrina"/>
        </authorList>
    </citation>
    <scope>NUCLEOTIDE SEQUENCE [LARGE SCALE GENOMIC DNA]</scope>
    <source>
        <strain evidence="2 3">CBS 412.66</strain>
    </source>
</reference>
<sequence>MLSAQENAWCVYTALFLFFSIILTYRCRNNILLIPFAIFGMLMTGGNIYLLAVRYGATKTSVDWASKSFALSLLPAASVLVFLGIMEAQLIFIRNITTAIQNRDHWGSLYLRDPEKRHPVTKKKKVRPWTYYISLAALAVYMLLAVCSIILLGTASFSTVKKIGSAVCITLMLVVVCFNTVVIMAYSRATNHVRLIRRNRDDLLFIQITPILFSICVVGMATLSWIYCFYADPMAIPITLWIVLESLLVYLPLIAILIMCIHTGKIKKMGRQYRIETEQRSFNDQYSYKNVSNVECAANNDKLKREETFRISGPPPPAYQPLKKSFLSLSHS</sequence>
<keyword evidence="1" id="KW-0472">Membrane</keyword>
<dbReference type="OrthoDB" id="2280705at2759"/>
<evidence type="ECO:0000313" key="3">
    <source>
        <dbReference type="Proteomes" id="UP000054107"/>
    </source>
</evidence>
<protein>
    <recommendedName>
        <fullName evidence="4">G-protein coupled receptors family 1 profile domain-containing protein</fullName>
    </recommendedName>
</protein>
<proteinExistence type="predicted"/>
<keyword evidence="1" id="KW-0812">Transmembrane</keyword>
<feature type="transmembrane region" description="Helical" evidence="1">
    <location>
        <begin position="72"/>
        <end position="93"/>
    </location>
</feature>
<dbReference type="Proteomes" id="UP000054107">
    <property type="component" value="Unassembled WGS sequence"/>
</dbReference>